<gene>
    <name evidence="1" type="ORF">SMRZ_LOCUS2100</name>
</gene>
<dbReference type="AlphaFoldDB" id="A0A183LE75"/>
<dbReference type="EMBL" id="UZAI01000519">
    <property type="protein sequence ID" value="VDO53910.1"/>
    <property type="molecule type" value="Genomic_DNA"/>
</dbReference>
<proteinExistence type="predicted"/>
<evidence type="ECO:0000313" key="1">
    <source>
        <dbReference type="EMBL" id="VDO53910.1"/>
    </source>
</evidence>
<organism evidence="1 2">
    <name type="scientific">Schistosoma margrebowiei</name>
    <dbReference type="NCBI Taxonomy" id="48269"/>
    <lineage>
        <taxon>Eukaryota</taxon>
        <taxon>Metazoa</taxon>
        <taxon>Spiralia</taxon>
        <taxon>Lophotrochozoa</taxon>
        <taxon>Platyhelminthes</taxon>
        <taxon>Trematoda</taxon>
        <taxon>Digenea</taxon>
        <taxon>Strigeidida</taxon>
        <taxon>Schistosomatoidea</taxon>
        <taxon>Schistosomatidae</taxon>
        <taxon>Schistosoma</taxon>
    </lineage>
</organism>
<reference evidence="1 2" key="1">
    <citation type="submission" date="2018-11" db="EMBL/GenBank/DDBJ databases">
        <authorList>
            <consortium name="Pathogen Informatics"/>
        </authorList>
    </citation>
    <scope>NUCLEOTIDE SEQUENCE [LARGE SCALE GENOMIC DNA]</scope>
    <source>
        <strain evidence="1 2">Zambia</strain>
    </source>
</reference>
<keyword evidence="2" id="KW-1185">Reference proteome</keyword>
<protein>
    <submittedName>
        <fullName evidence="1">Uncharacterized protein</fullName>
    </submittedName>
</protein>
<evidence type="ECO:0000313" key="2">
    <source>
        <dbReference type="Proteomes" id="UP000277204"/>
    </source>
</evidence>
<accession>A0A183LE75</accession>
<sequence>MKTSTSEGKHGIQWTSRMHLDDLDFADYLALLSHTQQQMQEKTTSVVATSAAVGLNIHKRKCKILQYNTICNNRITLDGEDLERCKNLDIFGQHQFYWMGWKLGELRKISFRRYKCLFTVVYAKYFGYVDQTLSATTFYGRKQTITDPNGGINQEETIEVDRTHIEEITQLSHETSPQSESSRSK</sequence>
<dbReference type="Proteomes" id="UP000277204">
    <property type="component" value="Unassembled WGS sequence"/>
</dbReference>
<name>A0A183LE75_9TREM</name>